<reference evidence="2 3" key="1">
    <citation type="submission" date="2020-08" db="EMBL/GenBank/DDBJ databases">
        <title>Sequencing the genomes of 1000 actinobacteria strains.</title>
        <authorList>
            <person name="Klenk H.-P."/>
        </authorList>
    </citation>
    <scope>NUCLEOTIDE SEQUENCE [LARGE SCALE GENOMIC DNA]</scope>
    <source>
        <strain evidence="2 3">DSM 22826</strain>
    </source>
</reference>
<gene>
    <name evidence="2" type="ORF">E9229_000043</name>
</gene>
<evidence type="ECO:0000313" key="2">
    <source>
        <dbReference type="EMBL" id="MBB2993852.1"/>
    </source>
</evidence>
<dbReference type="RefSeq" id="WP_183509200.1">
    <property type="nucleotide sequence ID" value="NZ_BAABGK010000092.1"/>
</dbReference>
<organism evidence="2 3">
    <name type="scientific">Paeniglutamicibacter cryotolerans</name>
    <dbReference type="NCBI Taxonomy" id="670079"/>
    <lineage>
        <taxon>Bacteria</taxon>
        <taxon>Bacillati</taxon>
        <taxon>Actinomycetota</taxon>
        <taxon>Actinomycetes</taxon>
        <taxon>Micrococcales</taxon>
        <taxon>Micrococcaceae</taxon>
        <taxon>Paeniglutamicibacter</taxon>
    </lineage>
</organism>
<proteinExistence type="predicted"/>
<accession>A0A839QL07</accession>
<evidence type="ECO:0000313" key="3">
    <source>
        <dbReference type="Proteomes" id="UP000523000"/>
    </source>
</evidence>
<keyword evidence="3" id="KW-1185">Reference proteome</keyword>
<sequence length="93" mass="10358">MSDEPVRRRKPRRATVEPTRLNDTPVVGVFETAQPVKAPTRAVATPKPATQEHDTASEPVLEQVAAADDPRAWGDPVEDLGDWLKSQRPPHWE</sequence>
<evidence type="ECO:0000256" key="1">
    <source>
        <dbReference type="SAM" id="MobiDB-lite"/>
    </source>
</evidence>
<feature type="region of interest" description="Disordered" evidence="1">
    <location>
        <begin position="1"/>
        <end position="20"/>
    </location>
</feature>
<dbReference type="AlphaFoldDB" id="A0A839QL07"/>
<name>A0A839QL07_9MICC</name>
<dbReference type="EMBL" id="JACHVS010000001">
    <property type="protein sequence ID" value="MBB2993852.1"/>
    <property type="molecule type" value="Genomic_DNA"/>
</dbReference>
<comment type="caution">
    <text evidence="2">The sequence shown here is derived from an EMBL/GenBank/DDBJ whole genome shotgun (WGS) entry which is preliminary data.</text>
</comment>
<protein>
    <submittedName>
        <fullName evidence="2">Uncharacterized protein</fullName>
    </submittedName>
</protein>
<feature type="region of interest" description="Disordered" evidence="1">
    <location>
        <begin position="38"/>
        <end position="93"/>
    </location>
</feature>
<dbReference type="Proteomes" id="UP000523000">
    <property type="component" value="Unassembled WGS sequence"/>
</dbReference>